<evidence type="ECO:0000256" key="8">
    <source>
        <dbReference type="SAM" id="Phobius"/>
    </source>
</evidence>
<dbReference type="PANTHER" id="PTHR35038">
    <property type="entry name" value="DISSIMILATORY SULFITE REDUCTASE SIRA"/>
    <property type="match status" value="1"/>
</dbReference>
<dbReference type="AlphaFoldDB" id="A0A1F7S0K7"/>
<protein>
    <submittedName>
        <fullName evidence="11">Uncharacterized protein</fullName>
    </submittedName>
</protein>
<dbReference type="InterPro" id="IPR038266">
    <property type="entry name" value="NapC/NirT_cytc_sf"/>
</dbReference>
<dbReference type="Pfam" id="PF14537">
    <property type="entry name" value="Cytochrom_c3_2"/>
    <property type="match status" value="1"/>
</dbReference>
<feature type="domain" description="Tetrahaem cytochrome" evidence="10">
    <location>
        <begin position="112"/>
        <end position="172"/>
    </location>
</feature>
<keyword evidence="6" id="KW-0249">Electron transport</keyword>
<comment type="subcellular location">
    <subcellularLocation>
        <location evidence="1">Cell envelope</location>
    </subcellularLocation>
</comment>
<dbReference type="PANTHER" id="PTHR35038:SF6">
    <property type="entry name" value="SURFACE LOCALIZED DECAHEME CYTOCHROME C LIPOPROTEIN"/>
    <property type="match status" value="1"/>
</dbReference>
<dbReference type="GO" id="GO:0046872">
    <property type="term" value="F:metal ion binding"/>
    <property type="evidence" value="ECO:0007669"/>
    <property type="project" value="UniProtKB-KW"/>
</dbReference>
<accession>A0A1F7S0K7</accession>
<gene>
    <name evidence="11" type="ORF">A2W05_09590</name>
</gene>
<dbReference type="InterPro" id="IPR005126">
    <property type="entry name" value="NapC/NirT_cyt_c_N"/>
</dbReference>
<keyword evidence="8" id="KW-0812">Transmembrane</keyword>
<dbReference type="EMBL" id="MGDE01000050">
    <property type="protein sequence ID" value="OGL47241.1"/>
    <property type="molecule type" value="Genomic_DNA"/>
</dbReference>
<evidence type="ECO:0000259" key="9">
    <source>
        <dbReference type="Pfam" id="PF03264"/>
    </source>
</evidence>
<evidence type="ECO:0000259" key="10">
    <source>
        <dbReference type="Pfam" id="PF14537"/>
    </source>
</evidence>
<keyword evidence="8" id="KW-0472">Membrane</keyword>
<evidence type="ECO:0000256" key="4">
    <source>
        <dbReference type="ARBA" id="ARBA00022723"/>
    </source>
</evidence>
<dbReference type="InterPro" id="IPR036280">
    <property type="entry name" value="Multihaem_cyt_sf"/>
</dbReference>
<organism evidence="11 12">
    <name type="scientific">Candidatus Schekmanbacteria bacterium RBG_16_38_10</name>
    <dbReference type="NCBI Taxonomy" id="1817879"/>
    <lineage>
        <taxon>Bacteria</taxon>
        <taxon>Candidatus Schekmaniibacteriota</taxon>
    </lineage>
</organism>
<dbReference type="Gene3D" id="1.10.3820.10">
    <property type="entry name" value="Di-heme elbow motif domain"/>
    <property type="match status" value="1"/>
</dbReference>
<dbReference type="Pfam" id="PF03264">
    <property type="entry name" value="Cytochrom_NNT"/>
    <property type="match status" value="1"/>
</dbReference>
<dbReference type="Gene3D" id="3.90.10.10">
    <property type="entry name" value="Cytochrome C3"/>
    <property type="match status" value="1"/>
</dbReference>
<evidence type="ECO:0000256" key="2">
    <source>
        <dbReference type="ARBA" id="ARBA00022448"/>
    </source>
</evidence>
<dbReference type="SUPFAM" id="SSF48695">
    <property type="entry name" value="Multiheme cytochromes"/>
    <property type="match status" value="1"/>
</dbReference>
<evidence type="ECO:0000313" key="12">
    <source>
        <dbReference type="Proteomes" id="UP000178797"/>
    </source>
</evidence>
<feature type="domain" description="NapC/NirT cytochrome c N-terminal" evidence="9">
    <location>
        <begin position="20"/>
        <end position="79"/>
    </location>
</feature>
<evidence type="ECO:0000256" key="7">
    <source>
        <dbReference type="ARBA" id="ARBA00023004"/>
    </source>
</evidence>
<dbReference type="Proteomes" id="UP000178797">
    <property type="component" value="Unassembled WGS sequence"/>
</dbReference>
<dbReference type="Gene3D" id="1.10.1130.10">
    <property type="entry name" value="Flavocytochrome C3, Chain A"/>
    <property type="match status" value="1"/>
</dbReference>
<dbReference type="GO" id="GO:0030313">
    <property type="term" value="C:cell envelope"/>
    <property type="evidence" value="ECO:0007669"/>
    <property type="project" value="UniProtKB-SubCell"/>
</dbReference>
<keyword evidence="8" id="KW-1133">Transmembrane helix</keyword>
<keyword evidence="2" id="KW-0813">Transport</keyword>
<sequence length="330" mass="38133">MFHPIKWLKELHKRMPLIGKISVLVLLLITITGGGVVSFKFYDFTENNPKFCVSCHLMEPAFTAWEKSEHKNVNCHDCHHLGIIDKNRLLISFVLHRPTSVPPRHGKIIVPWKQCITCHWEKNEEYPNAPRINQSRYHAKHVFMEQVECSKCHGYRTHKFTLEERYCTTCHQGREVHGDGMEKLACLNCHTDLTANLLPARKKCLFCHGSESVRKELIAGGTIDVTHFQPLPDVIKKAKKINVPADAPMQFYCYECHKPHAKIRPDWGDCLIRCHSDELYVGKHEMHVKTMGIKCVECHKPHSWRITQAQAKKDCITCHEYKSPEAFIGP</sequence>
<keyword evidence="4" id="KW-0479">Metal-binding</keyword>
<dbReference type="InterPro" id="IPR012286">
    <property type="entry name" value="Tetrahaem_cytochrome"/>
</dbReference>
<evidence type="ECO:0000256" key="1">
    <source>
        <dbReference type="ARBA" id="ARBA00004196"/>
    </source>
</evidence>
<comment type="caution">
    <text evidence="11">The sequence shown here is derived from an EMBL/GenBank/DDBJ whole genome shotgun (WGS) entry which is preliminary data.</text>
</comment>
<evidence type="ECO:0000256" key="3">
    <source>
        <dbReference type="ARBA" id="ARBA00022617"/>
    </source>
</evidence>
<feature type="transmembrane region" description="Helical" evidence="8">
    <location>
        <begin position="21"/>
        <end position="42"/>
    </location>
</feature>
<evidence type="ECO:0000313" key="11">
    <source>
        <dbReference type="EMBL" id="OGL47241.1"/>
    </source>
</evidence>
<keyword evidence="5" id="KW-0732">Signal</keyword>
<proteinExistence type="predicted"/>
<dbReference type="GO" id="GO:0016491">
    <property type="term" value="F:oxidoreductase activity"/>
    <property type="evidence" value="ECO:0007669"/>
    <property type="project" value="TreeGrafter"/>
</dbReference>
<name>A0A1F7S0K7_9BACT</name>
<keyword evidence="3" id="KW-0349">Heme</keyword>
<evidence type="ECO:0000256" key="5">
    <source>
        <dbReference type="ARBA" id="ARBA00022729"/>
    </source>
</evidence>
<evidence type="ECO:0000256" key="6">
    <source>
        <dbReference type="ARBA" id="ARBA00022982"/>
    </source>
</evidence>
<reference evidence="11 12" key="1">
    <citation type="journal article" date="2016" name="Nat. Commun.">
        <title>Thousands of microbial genomes shed light on interconnected biogeochemical processes in an aquifer system.</title>
        <authorList>
            <person name="Anantharaman K."/>
            <person name="Brown C.T."/>
            <person name="Hug L.A."/>
            <person name="Sharon I."/>
            <person name="Castelle C.J."/>
            <person name="Probst A.J."/>
            <person name="Thomas B.C."/>
            <person name="Singh A."/>
            <person name="Wilkins M.J."/>
            <person name="Karaoz U."/>
            <person name="Brodie E.L."/>
            <person name="Williams K.H."/>
            <person name="Hubbard S.S."/>
            <person name="Banfield J.F."/>
        </authorList>
    </citation>
    <scope>NUCLEOTIDE SEQUENCE [LARGE SCALE GENOMIC DNA]</scope>
</reference>
<keyword evidence="7" id="KW-0408">Iron</keyword>
<dbReference type="InterPro" id="IPR051829">
    <property type="entry name" value="Multiheme_Cytochr_ET"/>
</dbReference>